<dbReference type="GO" id="GO:0004512">
    <property type="term" value="F:inositol-3-phosphate synthase activity"/>
    <property type="evidence" value="ECO:0007669"/>
    <property type="project" value="UniProtKB-EC"/>
</dbReference>
<comment type="similarity">
    <text evidence="4">Belongs to the myo-inositol 1-phosphate synthase family.</text>
</comment>
<reference evidence="10 11" key="1">
    <citation type="journal article" date="2019" name="PLoS ONE">
        <title>Genomic analyses reveal an absence of contemporary introgressive admixture between fin whales and blue whales, despite known hybrids.</title>
        <authorList>
            <person name="Westbury M.V."/>
            <person name="Petersen B."/>
            <person name="Lorenzen E.D."/>
        </authorList>
    </citation>
    <scope>NUCLEOTIDE SEQUENCE [LARGE SCALE GENOMIC DNA]</scope>
    <source>
        <strain evidence="10">FinWhale-01</strain>
    </source>
</reference>
<dbReference type="InterPro" id="IPR036291">
    <property type="entry name" value="NAD(P)-bd_dom_sf"/>
</dbReference>
<dbReference type="PIRSF" id="PIRSF015578">
    <property type="entry name" value="Myoinos-ppht_syn"/>
    <property type="match status" value="1"/>
</dbReference>
<evidence type="ECO:0000256" key="1">
    <source>
        <dbReference type="ARBA" id="ARBA00000113"/>
    </source>
</evidence>
<evidence type="ECO:0000256" key="6">
    <source>
        <dbReference type="ARBA" id="ARBA00017761"/>
    </source>
</evidence>
<dbReference type="Pfam" id="PF01658">
    <property type="entry name" value="Inos-1-P_synth"/>
    <property type="match status" value="1"/>
</dbReference>
<dbReference type="Gene3D" id="3.30.360.10">
    <property type="entry name" value="Dihydrodipicolinate Reductase, domain 2"/>
    <property type="match status" value="1"/>
</dbReference>
<proteinExistence type="inferred from homology"/>
<keyword evidence="11" id="KW-1185">Reference proteome</keyword>
<dbReference type="EC" id="5.5.1.4" evidence="5"/>
<evidence type="ECO:0000256" key="8">
    <source>
        <dbReference type="ARBA" id="ARBA00025559"/>
    </source>
</evidence>
<dbReference type="Pfam" id="PF07994">
    <property type="entry name" value="NAD_binding_5"/>
    <property type="match status" value="1"/>
</dbReference>
<dbReference type="GO" id="GO:0008654">
    <property type="term" value="P:phospholipid biosynthetic process"/>
    <property type="evidence" value="ECO:0007669"/>
    <property type="project" value="InterPro"/>
</dbReference>
<comment type="pathway">
    <text evidence="3">Polyol metabolism; myo-inositol biosynthesis; myo-inositol from D-glucose 6-phosphate: step 1/2.</text>
</comment>
<dbReference type="Gene3D" id="3.40.50.720">
    <property type="entry name" value="NAD(P)-binding Rossmann-like Domain"/>
    <property type="match status" value="1"/>
</dbReference>
<comment type="catalytic activity">
    <reaction evidence="1">
        <text>D-glucose 6-phosphate = 1D-myo-inositol 3-phosphate</text>
        <dbReference type="Rhea" id="RHEA:10716"/>
        <dbReference type="ChEBI" id="CHEBI:58401"/>
        <dbReference type="ChEBI" id="CHEBI:61548"/>
        <dbReference type="EC" id="5.5.1.4"/>
    </reaction>
</comment>
<dbReference type="UniPathway" id="UPA00823">
    <property type="reaction ID" value="UER00787"/>
</dbReference>
<dbReference type="OrthoDB" id="9671193at2759"/>
<accession>A0A6A1QI83</accession>
<dbReference type="SUPFAM" id="SSF55347">
    <property type="entry name" value="Glyceraldehyde-3-phosphate dehydrogenase-like, C-terminal domain"/>
    <property type="match status" value="1"/>
</dbReference>
<comment type="cofactor">
    <cofactor evidence="2">
        <name>NAD(+)</name>
        <dbReference type="ChEBI" id="CHEBI:57540"/>
    </cofactor>
</comment>
<gene>
    <name evidence="10" type="ORF">E2I00_018636</name>
</gene>
<evidence type="ECO:0000313" key="11">
    <source>
        <dbReference type="Proteomes" id="UP000437017"/>
    </source>
</evidence>
<evidence type="ECO:0000259" key="9">
    <source>
        <dbReference type="Pfam" id="PF01658"/>
    </source>
</evidence>
<dbReference type="Proteomes" id="UP000437017">
    <property type="component" value="Unassembled WGS sequence"/>
</dbReference>
<dbReference type="AlphaFoldDB" id="A0A6A1QI83"/>
<name>A0A6A1QI83_BALPH</name>
<dbReference type="InterPro" id="IPR002587">
    <property type="entry name" value="Myo-inos-1-P_Synthase"/>
</dbReference>
<dbReference type="PANTHER" id="PTHR11510">
    <property type="entry name" value="MYO-INOSITOL-1 PHOSPHATE SYNTHASE"/>
    <property type="match status" value="1"/>
</dbReference>
<feature type="domain" description="Myo-inositol-1-phosphate synthase GAPDH-like" evidence="9">
    <location>
        <begin position="41"/>
        <end position="105"/>
    </location>
</feature>
<protein>
    <recommendedName>
        <fullName evidence="6">Inositol-3-phosphate synthase 1</fullName>
        <ecNumber evidence="5">5.5.1.4</ecNumber>
    </recommendedName>
</protein>
<evidence type="ECO:0000256" key="3">
    <source>
        <dbReference type="ARBA" id="ARBA00005117"/>
    </source>
</evidence>
<sequence length="268" mass="28838">ALRPRPSVYIPEFIAANQSARADNLAWQRRVFVGGDDFKSGQTKVKSVLVDFLIGSGLKTMSIVSYNHLGNNDGQNLSAPPQFRSKEVSKSSVVDDMVHSNPVLYSPGEEPDHCVRGAQAWQGADSLLAAPIMLDLALLTELCQRVSFCTDIDPEPQSFHPVLSLLGFLFKAPLAPPGSPVVNALFRQRSCIENILRCAPTLGIPTYGPDNHMLLEHKMERPGLKQVGHVATACPVPCKKGSAPTAPNGCTGDAYGHSQAEAPQMPTT</sequence>
<organism evidence="10 11">
    <name type="scientific">Balaenoptera physalus</name>
    <name type="common">Fin whale</name>
    <name type="synonym">Balaena physalus</name>
    <dbReference type="NCBI Taxonomy" id="9770"/>
    <lineage>
        <taxon>Eukaryota</taxon>
        <taxon>Metazoa</taxon>
        <taxon>Chordata</taxon>
        <taxon>Craniata</taxon>
        <taxon>Vertebrata</taxon>
        <taxon>Euteleostomi</taxon>
        <taxon>Mammalia</taxon>
        <taxon>Eutheria</taxon>
        <taxon>Laurasiatheria</taxon>
        <taxon>Artiodactyla</taxon>
        <taxon>Whippomorpha</taxon>
        <taxon>Cetacea</taxon>
        <taxon>Mysticeti</taxon>
        <taxon>Balaenopteridae</taxon>
        <taxon>Balaenoptera</taxon>
    </lineage>
</organism>
<comment type="function">
    <text evidence="8">Key enzyme in myo-inositol biosynthesis pathway that catalyzes the conversion of glucose 6-phosphate to 1-myo-inositol 1-phosphate in a NAD-dependent manner. Rate-limiting enzyme in the synthesis of all inositol-containing compounds.</text>
</comment>
<keyword evidence="7" id="KW-0398">Inositol biosynthesis</keyword>
<evidence type="ECO:0000256" key="5">
    <source>
        <dbReference type="ARBA" id="ARBA00012125"/>
    </source>
</evidence>
<dbReference type="GO" id="GO:0006021">
    <property type="term" value="P:inositol biosynthetic process"/>
    <property type="evidence" value="ECO:0007669"/>
    <property type="project" value="UniProtKB-UniPathway"/>
</dbReference>
<evidence type="ECO:0000256" key="7">
    <source>
        <dbReference type="ARBA" id="ARBA00022550"/>
    </source>
</evidence>
<dbReference type="SUPFAM" id="SSF51735">
    <property type="entry name" value="NAD(P)-binding Rossmann-fold domains"/>
    <property type="match status" value="1"/>
</dbReference>
<evidence type="ECO:0000313" key="10">
    <source>
        <dbReference type="EMBL" id="KAB0406633.1"/>
    </source>
</evidence>
<comment type="caution">
    <text evidence="10">The sequence shown here is derived from an EMBL/GenBank/DDBJ whole genome shotgun (WGS) entry which is preliminary data.</text>
</comment>
<dbReference type="EMBL" id="SGJD01000154">
    <property type="protein sequence ID" value="KAB0406633.1"/>
    <property type="molecule type" value="Genomic_DNA"/>
</dbReference>
<feature type="non-terminal residue" evidence="10">
    <location>
        <position position="1"/>
    </location>
</feature>
<dbReference type="InterPro" id="IPR013021">
    <property type="entry name" value="Myo-inos-1-P_Synthase_GAPDH"/>
</dbReference>
<evidence type="ECO:0000256" key="2">
    <source>
        <dbReference type="ARBA" id="ARBA00001911"/>
    </source>
</evidence>
<evidence type="ECO:0000256" key="4">
    <source>
        <dbReference type="ARBA" id="ARBA00010813"/>
    </source>
</evidence>